<gene>
    <name evidence="7" type="ORF">B0J13DRAFT_588415</name>
</gene>
<evidence type="ECO:0000256" key="3">
    <source>
        <dbReference type="ARBA" id="ARBA00022989"/>
    </source>
</evidence>
<reference evidence="7" key="1">
    <citation type="journal article" date="2021" name="Nat. Commun.">
        <title>Genetic determinants of endophytism in the Arabidopsis root mycobiome.</title>
        <authorList>
            <person name="Mesny F."/>
            <person name="Miyauchi S."/>
            <person name="Thiergart T."/>
            <person name="Pickel B."/>
            <person name="Atanasova L."/>
            <person name="Karlsson M."/>
            <person name="Huettel B."/>
            <person name="Barry K.W."/>
            <person name="Haridas S."/>
            <person name="Chen C."/>
            <person name="Bauer D."/>
            <person name="Andreopoulos W."/>
            <person name="Pangilinan J."/>
            <person name="LaButti K."/>
            <person name="Riley R."/>
            <person name="Lipzen A."/>
            <person name="Clum A."/>
            <person name="Drula E."/>
            <person name="Henrissat B."/>
            <person name="Kohler A."/>
            <person name="Grigoriev I.V."/>
            <person name="Martin F.M."/>
            <person name="Hacquard S."/>
        </authorList>
    </citation>
    <scope>NUCLEOTIDE SEQUENCE</scope>
    <source>
        <strain evidence="7">MPI-CAGE-AT-0021</strain>
    </source>
</reference>
<name>A0A9P9IQL7_9HYPO</name>
<accession>A0A9P9IQL7</accession>
<keyword evidence="8" id="KW-1185">Reference proteome</keyword>
<feature type="region of interest" description="Disordered" evidence="5">
    <location>
        <begin position="381"/>
        <end position="403"/>
    </location>
</feature>
<keyword evidence="3 6" id="KW-1133">Transmembrane helix</keyword>
<evidence type="ECO:0000256" key="1">
    <source>
        <dbReference type="ARBA" id="ARBA00004141"/>
    </source>
</evidence>
<dbReference type="InterPro" id="IPR002293">
    <property type="entry name" value="AA/rel_permease1"/>
</dbReference>
<protein>
    <submittedName>
        <fullName evidence="7">Uncharacterized protein</fullName>
    </submittedName>
</protein>
<dbReference type="Pfam" id="PF13520">
    <property type="entry name" value="AA_permease_2"/>
    <property type="match status" value="2"/>
</dbReference>
<sequence>MARGRIASNLKELSESPVVYGSVYRSSGSHSPMRLNAASGCGRQYVPIRFTVAQCRGALGAFDVFGLIVNKMIRTGIYSAPASVYLLTGDKKLTLGLFGIGFAYTLISMMIYLDYAKVLPFNGGELIYVSRMQCLPLAPLGPRLTSSARRNCISHLPQKWFGGDGLLIFIISSISFVLFFNSGTNSMQFGRMVFLCITAEKTSKDEDTSEGPPDVNRDLMRFIGVFVLSLICLFQYFNTAVAKIAMLLGLLIAAGNVATSGKGRPGDWDTTYPVDSKGVSTAKALLVVLFSFEGWENATFLHFISWDAPHGARNDYEAIAALTGHKITSRQAWAAMAAMSSFGSLNAIIYTFSRVKQAIGHADILPWSQFWKQDDKLLRKQNQPRNRNVQRNREDQTDHSTRAHEFLYKSPQGGLIIRWIKSVALILATIGIKNTSEAVSLPGYTKTYIHCAVLGFLSMGFFRLKSREYVLWPIGAATRRPERNLVLRWLFYGIVPVYVLVNLAILTVTAIEPYNATDGSNNSVHGWAFPAILGTLLVVGTIYYLLFFGAAPRRYEHATSDDDSLPHDAQAPLVAQEGLIRRTNWWNWMRWAGVQCEIRKNYTYDMKLERVYRFGRRWRIVYYLPGDPGYQVSS</sequence>
<dbReference type="PANTHER" id="PTHR11785:SF382">
    <property type="entry name" value="LOW-AFFINITY METHIONINE PERMEASE"/>
    <property type="match status" value="1"/>
</dbReference>
<keyword evidence="4 6" id="KW-0472">Membrane</keyword>
<evidence type="ECO:0000313" key="7">
    <source>
        <dbReference type="EMBL" id="KAH7129527.1"/>
    </source>
</evidence>
<feature type="transmembrane region" description="Helical" evidence="6">
    <location>
        <begin position="527"/>
        <end position="547"/>
    </location>
</feature>
<comment type="subcellular location">
    <subcellularLocation>
        <location evidence="1">Membrane</location>
        <topology evidence="1">Multi-pass membrane protein</topology>
    </subcellularLocation>
</comment>
<keyword evidence="2 6" id="KW-0812">Transmembrane</keyword>
<dbReference type="Proteomes" id="UP000717696">
    <property type="component" value="Unassembled WGS sequence"/>
</dbReference>
<feature type="transmembrane region" description="Helical" evidence="6">
    <location>
        <begin position="485"/>
        <end position="507"/>
    </location>
</feature>
<feature type="transmembrane region" description="Helical" evidence="6">
    <location>
        <begin position="93"/>
        <end position="113"/>
    </location>
</feature>
<dbReference type="GO" id="GO:0016020">
    <property type="term" value="C:membrane"/>
    <property type="evidence" value="ECO:0007669"/>
    <property type="project" value="UniProtKB-SubCell"/>
</dbReference>
<proteinExistence type="predicted"/>
<organism evidence="7 8">
    <name type="scientific">Dactylonectria estremocensis</name>
    <dbReference type="NCBI Taxonomy" id="1079267"/>
    <lineage>
        <taxon>Eukaryota</taxon>
        <taxon>Fungi</taxon>
        <taxon>Dikarya</taxon>
        <taxon>Ascomycota</taxon>
        <taxon>Pezizomycotina</taxon>
        <taxon>Sordariomycetes</taxon>
        <taxon>Hypocreomycetidae</taxon>
        <taxon>Hypocreales</taxon>
        <taxon>Nectriaceae</taxon>
        <taxon>Dactylonectria</taxon>
    </lineage>
</organism>
<dbReference type="EMBL" id="JAGMUU010000021">
    <property type="protein sequence ID" value="KAH7129527.1"/>
    <property type="molecule type" value="Genomic_DNA"/>
</dbReference>
<feature type="compositionally biased region" description="Basic and acidic residues" evidence="5">
    <location>
        <begin position="391"/>
        <end position="403"/>
    </location>
</feature>
<evidence type="ECO:0000256" key="5">
    <source>
        <dbReference type="SAM" id="MobiDB-lite"/>
    </source>
</evidence>
<dbReference type="AlphaFoldDB" id="A0A9P9IQL7"/>
<feature type="transmembrane region" description="Helical" evidence="6">
    <location>
        <begin position="160"/>
        <end position="180"/>
    </location>
</feature>
<evidence type="ECO:0000256" key="2">
    <source>
        <dbReference type="ARBA" id="ARBA00022692"/>
    </source>
</evidence>
<dbReference type="Gene3D" id="1.20.1740.10">
    <property type="entry name" value="Amino acid/polyamine transporter I"/>
    <property type="match status" value="1"/>
</dbReference>
<evidence type="ECO:0000313" key="8">
    <source>
        <dbReference type="Proteomes" id="UP000717696"/>
    </source>
</evidence>
<evidence type="ECO:0000256" key="4">
    <source>
        <dbReference type="ARBA" id="ARBA00023136"/>
    </source>
</evidence>
<feature type="transmembrane region" description="Helical" evidence="6">
    <location>
        <begin position="219"/>
        <end position="237"/>
    </location>
</feature>
<dbReference type="InterPro" id="IPR050598">
    <property type="entry name" value="AminoAcid_Transporter"/>
</dbReference>
<evidence type="ECO:0000256" key="6">
    <source>
        <dbReference type="SAM" id="Phobius"/>
    </source>
</evidence>
<dbReference type="OrthoDB" id="5982228at2759"/>
<dbReference type="PANTHER" id="PTHR11785">
    <property type="entry name" value="AMINO ACID TRANSPORTER"/>
    <property type="match status" value="1"/>
</dbReference>
<dbReference type="GO" id="GO:0015179">
    <property type="term" value="F:L-amino acid transmembrane transporter activity"/>
    <property type="evidence" value="ECO:0007669"/>
    <property type="project" value="TreeGrafter"/>
</dbReference>
<feature type="transmembrane region" description="Helical" evidence="6">
    <location>
        <begin position="332"/>
        <end position="352"/>
    </location>
</feature>
<comment type="caution">
    <text evidence="7">The sequence shown here is derived from an EMBL/GenBank/DDBJ whole genome shotgun (WGS) entry which is preliminary data.</text>
</comment>